<accession>X1ITT0</accession>
<feature type="coiled-coil region" evidence="1">
    <location>
        <begin position="145"/>
        <end position="172"/>
    </location>
</feature>
<feature type="region of interest" description="Disordered" evidence="2">
    <location>
        <begin position="177"/>
        <end position="205"/>
    </location>
</feature>
<dbReference type="EMBL" id="BARU01027300">
    <property type="protein sequence ID" value="GAH72675.1"/>
    <property type="molecule type" value="Genomic_DNA"/>
</dbReference>
<dbReference type="AlphaFoldDB" id="X1ITT0"/>
<reference evidence="3" key="1">
    <citation type="journal article" date="2014" name="Front. Microbiol.">
        <title>High frequency of phylogenetically diverse reductive dehalogenase-homologous genes in deep subseafloor sedimentary metagenomes.</title>
        <authorList>
            <person name="Kawai M."/>
            <person name="Futagami T."/>
            <person name="Toyoda A."/>
            <person name="Takaki Y."/>
            <person name="Nishi S."/>
            <person name="Hori S."/>
            <person name="Arai W."/>
            <person name="Tsubouchi T."/>
            <person name="Morono Y."/>
            <person name="Uchiyama I."/>
            <person name="Ito T."/>
            <person name="Fujiyama A."/>
            <person name="Inagaki F."/>
            <person name="Takami H."/>
        </authorList>
    </citation>
    <scope>NUCLEOTIDE SEQUENCE</scope>
    <source>
        <strain evidence="3">Expedition CK06-06</strain>
    </source>
</reference>
<protein>
    <submittedName>
        <fullName evidence="3">Uncharacterized protein</fullName>
    </submittedName>
</protein>
<keyword evidence="1" id="KW-0175">Coiled coil</keyword>
<organism evidence="3">
    <name type="scientific">marine sediment metagenome</name>
    <dbReference type="NCBI Taxonomy" id="412755"/>
    <lineage>
        <taxon>unclassified sequences</taxon>
        <taxon>metagenomes</taxon>
        <taxon>ecological metagenomes</taxon>
    </lineage>
</organism>
<proteinExistence type="predicted"/>
<evidence type="ECO:0000256" key="2">
    <source>
        <dbReference type="SAM" id="MobiDB-lite"/>
    </source>
</evidence>
<feature type="non-terminal residue" evidence="3">
    <location>
        <position position="205"/>
    </location>
</feature>
<name>X1ITT0_9ZZZZ</name>
<evidence type="ECO:0000313" key="3">
    <source>
        <dbReference type="EMBL" id="GAH72675.1"/>
    </source>
</evidence>
<sequence>MSGQLNSLVEKDKLRAFIADDSLLPKTGEKTEFVSRVHDHVSGRFIFGYKLLVLGYWDGDNFYPLDFSLHREKGAKVKKAKEKLARAQKRQAVLKKNLKKVEIKYEETNTALKKARKDNKGKNSNSAIRKIVAMENKRGNAKKKVSAARSVLAKAGNEIAILKEELKTAQTKYPDYGLSAKKRENQYSKQRQACTPGAERAVEVD</sequence>
<comment type="caution">
    <text evidence="3">The sequence shown here is derived from an EMBL/GenBank/DDBJ whole genome shotgun (WGS) entry which is preliminary data.</text>
</comment>
<feature type="coiled-coil region" evidence="1">
    <location>
        <begin position="70"/>
        <end position="118"/>
    </location>
</feature>
<gene>
    <name evidence="3" type="ORF">S03H2_43715</name>
</gene>
<evidence type="ECO:0000256" key="1">
    <source>
        <dbReference type="SAM" id="Coils"/>
    </source>
</evidence>